<keyword evidence="4" id="KW-0808">Transferase</keyword>
<dbReference type="GO" id="GO:0006511">
    <property type="term" value="P:ubiquitin-dependent protein catabolic process"/>
    <property type="evidence" value="ECO:0007669"/>
    <property type="project" value="TreeGrafter"/>
</dbReference>
<reference evidence="8 9" key="1">
    <citation type="submission" date="2019-03" db="EMBL/GenBank/DDBJ databases">
        <title>Single cell metagenomics reveals metabolic interactions within the superorganism composed of flagellate Streblomastix strix and complex community of Bacteroidetes bacteria on its surface.</title>
        <authorList>
            <person name="Treitli S.C."/>
            <person name="Kolisko M."/>
            <person name="Husnik F."/>
            <person name="Keeling P."/>
            <person name="Hampl V."/>
        </authorList>
    </citation>
    <scope>NUCLEOTIDE SEQUENCE [LARGE SCALE GENOMIC DNA]</scope>
    <source>
        <strain evidence="8">ST1C</strain>
    </source>
</reference>
<evidence type="ECO:0000259" key="7">
    <source>
        <dbReference type="PROSITE" id="PS50237"/>
    </source>
</evidence>
<dbReference type="GO" id="GO:0061630">
    <property type="term" value="F:ubiquitin protein ligase activity"/>
    <property type="evidence" value="ECO:0007669"/>
    <property type="project" value="UniProtKB-EC"/>
</dbReference>
<dbReference type="PANTHER" id="PTHR11254">
    <property type="entry name" value="HECT DOMAIN UBIQUITIN-PROTEIN LIGASE"/>
    <property type="match status" value="1"/>
</dbReference>
<dbReference type="InterPro" id="IPR035983">
    <property type="entry name" value="Hect_E3_ubiquitin_ligase"/>
</dbReference>
<evidence type="ECO:0000256" key="6">
    <source>
        <dbReference type="PROSITE-ProRule" id="PRU00104"/>
    </source>
</evidence>
<evidence type="ECO:0000256" key="1">
    <source>
        <dbReference type="ARBA" id="ARBA00000885"/>
    </source>
</evidence>
<comment type="caution">
    <text evidence="6">Lacks conserved residue(s) required for the propagation of feature annotation.</text>
</comment>
<dbReference type="EMBL" id="SNRW01003308">
    <property type="protein sequence ID" value="KAA6390196.1"/>
    <property type="molecule type" value="Genomic_DNA"/>
</dbReference>
<dbReference type="InterPro" id="IPR050409">
    <property type="entry name" value="E3_ubiq-protein_ligase"/>
</dbReference>
<name>A0A5J4W6B1_9EUKA</name>
<dbReference type="AlphaFoldDB" id="A0A5J4W6B1"/>
<evidence type="ECO:0000256" key="2">
    <source>
        <dbReference type="ARBA" id="ARBA00004906"/>
    </source>
</evidence>
<sequence>MISSISPQILYFWDMILDMSNEQRAYFLQFATGTTLLPPGGFMNLMGSMGPRKFTIYRSTKRTQYHLDVHHFTFDKATKLWKPKLGEKKNIGRLYNVSPKELELL</sequence>
<evidence type="ECO:0000313" key="9">
    <source>
        <dbReference type="Proteomes" id="UP000324800"/>
    </source>
</evidence>
<proteinExistence type="predicted"/>
<feature type="domain" description="HECT" evidence="7">
    <location>
        <begin position="1"/>
        <end position="76"/>
    </location>
</feature>
<evidence type="ECO:0000313" key="8">
    <source>
        <dbReference type="EMBL" id="KAA6390196.1"/>
    </source>
</evidence>
<comment type="caution">
    <text evidence="8">The sequence shown here is derived from an EMBL/GenBank/DDBJ whole genome shotgun (WGS) entry which is preliminary data.</text>
</comment>
<organism evidence="8 9">
    <name type="scientific">Streblomastix strix</name>
    <dbReference type="NCBI Taxonomy" id="222440"/>
    <lineage>
        <taxon>Eukaryota</taxon>
        <taxon>Metamonada</taxon>
        <taxon>Preaxostyla</taxon>
        <taxon>Oxymonadida</taxon>
        <taxon>Streblomastigidae</taxon>
        <taxon>Streblomastix</taxon>
    </lineage>
</organism>
<dbReference type="Pfam" id="PF00632">
    <property type="entry name" value="HECT"/>
    <property type="match status" value="1"/>
</dbReference>
<dbReference type="Proteomes" id="UP000324800">
    <property type="component" value="Unassembled WGS sequence"/>
</dbReference>
<gene>
    <name evidence="8" type="ORF">EZS28_014280</name>
</gene>
<dbReference type="GO" id="GO:0000209">
    <property type="term" value="P:protein polyubiquitination"/>
    <property type="evidence" value="ECO:0007669"/>
    <property type="project" value="TreeGrafter"/>
</dbReference>
<dbReference type="PROSITE" id="PS50237">
    <property type="entry name" value="HECT"/>
    <property type="match status" value="1"/>
</dbReference>
<dbReference type="Gene3D" id="3.30.2410.10">
    <property type="entry name" value="Hect, E3 ligase catalytic domain"/>
    <property type="match status" value="1"/>
</dbReference>
<comment type="catalytic activity">
    <reaction evidence="1">
        <text>S-ubiquitinyl-[E2 ubiquitin-conjugating enzyme]-L-cysteine + [acceptor protein]-L-lysine = [E2 ubiquitin-conjugating enzyme]-L-cysteine + N(6)-ubiquitinyl-[acceptor protein]-L-lysine.</text>
        <dbReference type="EC" id="2.3.2.26"/>
    </reaction>
</comment>
<comment type="pathway">
    <text evidence="2">Protein modification; protein ubiquitination.</text>
</comment>
<evidence type="ECO:0000256" key="3">
    <source>
        <dbReference type="ARBA" id="ARBA00012485"/>
    </source>
</evidence>
<protein>
    <recommendedName>
        <fullName evidence="3">HECT-type E3 ubiquitin transferase</fullName>
        <ecNumber evidence="3">2.3.2.26</ecNumber>
    </recommendedName>
</protein>
<keyword evidence="5 6" id="KW-0833">Ubl conjugation pathway</keyword>
<dbReference type="EC" id="2.3.2.26" evidence="3"/>
<evidence type="ECO:0000256" key="5">
    <source>
        <dbReference type="ARBA" id="ARBA00022786"/>
    </source>
</evidence>
<dbReference type="GO" id="GO:0005737">
    <property type="term" value="C:cytoplasm"/>
    <property type="evidence" value="ECO:0007669"/>
    <property type="project" value="TreeGrafter"/>
</dbReference>
<dbReference type="InterPro" id="IPR000569">
    <property type="entry name" value="HECT_dom"/>
</dbReference>
<evidence type="ECO:0000256" key="4">
    <source>
        <dbReference type="ARBA" id="ARBA00022679"/>
    </source>
</evidence>
<dbReference type="SUPFAM" id="SSF56204">
    <property type="entry name" value="Hect, E3 ligase catalytic domain"/>
    <property type="match status" value="1"/>
</dbReference>
<dbReference type="PANTHER" id="PTHR11254:SF67">
    <property type="entry name" value="E3 UBIQUITIN-PROTEIN LIGASE HUWE1"/>
    <property type="match status" value="1"/>
</dbReference>
<accession>A0A5J4W6B1</accession>